<dbReference type="RefSeq" id="WP_226392575.1">
    <property type="nucleotide sequence ID" value="NZ_JADCKB010000010.1"/>
</dbReference>
<comment type="similarity">
    <text evidence="1">Belongs to the CinA family.</text>
</comment>
<dbReference type="PIRSF" id="PIRSF006728">
    <property type="entry name" value="CinA"/>
    <property type="match status" value="1"/>
</dbReference>
<dbReference type="AlphaFoldDB" id="A0A9D5M0R8"/>
<dbReference type="SUPFAM" id="SSF142433">
    <property type="entry name" value="CinA-like"/>
    <property type="match status" value="1"/>
</dbReference>
<dbReference type="Pfam" id="PF02464">
    <property type="entry name" value="CinA"/>
    <property type="match status" value="1"/>
</dbReference>
<name>A0A9D5M0R8_9FIRM</name>
<dbReference type="PANTHER" id="PTHR13939:SF0">
    <property type="entry name" value="NMN AMIDOHYDROLASE-LIKE PROTEIN YFAY"/>
    <property type="match status" value="1"/>
</dbReference>
<dbReference type="NCBIfam" id="TIGR00199">
    <property type="entry name" value="PncC_domain"/>
    <property type="match status" value="1"/>
</dbReference>
<dbReference type="InterPro" id="IPR008136">
    <property type="entry name" value="CinA_C"/>
</dbReference>
<feature type="domain" description="MoaB/Mog" evidence="2">
    <location>
        <begin position="4"/>
        <end position="170"/>
    </location>
</feature>
<accession>A0A9D5M0R8</accession>
<evidence type="ECO:0000259" key="2">
    <source>
        <dbReference type="SMART" id="SM00852"/>
    </source>
</evidence>
<protein>
    <recommendedName>
        <fullName evidence="1">Putative competence-damage inducible protein</fullName>
    </recommendedName>
</protein>
<dbReference type="SUPFAM" id="SSF53218">
    <property type="entry name" value="Molybdenum cofactor biosynthesis proteins"/>
    <property type="match status" value="1"/>
</dbReference>
<dbReference type="NCBIfam" id="NF001813">
    <property type="entry name" value="PRK00549.1"/>
    <property type="match status" value="1"/>
</dbReference>
<evidence type="ECO:0000313" key="4">
    <source>
        <dbReference type="Proteomes" id="UP000806542"/>
    </source>
</evidence>
<dbReference type="EMBL" id="JADCKB010000010">
    <property type="protein sequence ID" value="MBE5040026.1"/>
    <property type="molecule type" value="Genomic_DNA"/>
</dbReference>
<evidence type="ECO:0000313" key="3">
    <source>
        <dbReference type="EMBL" id="MBE5040026.1"/>
    </source>
</evidence>
<dbReference type="InterPro" id="IPR050101">
    <property type="entry name" value="CinA"/>
</dbReference>
<dbReference type="InterPro" id="IPR008135">
    <property type="entry name" value="Competence-induced_CinA"/>
</dbReference>
<proteinExistence type="inferred from homology"/>
<dbReference type="SMART" id="SM00852">
    <property type="entry name" value="MoCF_biosynth"/>
    <property type="match status" value="1"/>
</dbReference>
<dbReference type="InterPro" id="IPR036425">
    <property type="entry name" value="MoaB/Mog-like_dom_sf"/>
</dbReference>
<dbReference type="Gene3D" id="3.30.70.2860">
    <property type="match status" value="1"/>
</dbReference>
<keyword evidence="4" id="KW-1185">Reference proteome</keyword>
<dbReference type="HAMAP" id="MF_00226_B">
    <property type="entry name" value="CinA_B"/>
    <property type="match status" value="1"/>
</dbReference>
<dbReference type="InterPro" id="IPR041424">
    <property type="entry name" value="CinA_KH"/>
</dbReference>
<dbReference type="InterPro" id="IPR001453">
    <property type="entry name" value="MoaB/Mog_dom"/>
</dbReference>
<dbReference type="Gene3D" id="3.90.950.20">
    <property type="entry name" value="CinA-like"/>
    <property type="match status" value="1"/>
</dbReference>
<evidence type="ECO:0000256" key="1">
    <source>
        <dbReference type="HAMAP-Rule" id="MF_00226"/>
    </source>
</evidence>
<dbReference type="Pfam" id="PF18146">
    <property type="entry name" value="CinA_KH"/>
    <property type="match status" value="1"/>
</dbReference>
<gene>
    <name evidence="1" type="primary">cinA</name>
    <name evidence="3" type="ORF">INF28_06055</name>
</gene>
<sequence>MNFEIISVGTELLLGQIVNTNAQVISRMLSELGYNVYYTTVVGDNPDRLQSALELAAGRADGIITTGGLGPTGDDLTKETIAHYCGKKCIMHEESKRRIEERFASQGQYMPKSNLKQAEMPEGCIVLQNDHGTAPGAIIETEKNIFIMLPGPPSEMRPMLLEQVRPYLEKRADCIIYSESLRIFGVGESAAEEKLKTIIDRQTNPTIAPYAKTGEMELRLTAKASDTQQAKKMLQPLETEVRNILGDFIYAKGENASLEKTVVDLLRTSGKTAATAESCTGGLVAKKITDIPGASACFPCGMITYSNEQKQALLGVTAETLAAHGAVSSQTALEMCRGVREKTGADIGIGITGIAGPDGGTDEKPVGLVYIGICAEGVHRAFRFYLAGDRNMIRERASLYALDIIRRYLLNKLDVDYIW</sequence>
<dbReference type="Proteomes" id="UP000806542">
    <property type="component" value="Unassembled WGS sequence"/>
</dbReference>
<dbReference type="NCBIfam" id="TIGR00177">
    <property type="entry name" value="molyb_syn"/>
    <property type="match status" value="1"/>
</dbReference>
<reference evidence="3" key="1">
    <citation type="submission" date="2020-10" db="EMBL/GenBank/DDBJ databases">
        <title>ChiBAC.</title>
        <authorList>
            <person name="Zenner C."/>
            <person name="Hitch T.C.A."/>
            <person name="Clavel T."/>
        </authorList>
    </citation>
    <scope>NUCLEOTIDE SEQUENCE</scope>
    <source>
        <strain evidence="3">DSM 107454</strain>
    </source>
</reference>
<dbReference type="PANTHER" id="PTHR13939">
    <property type="entry name" value="NICOTINAMIDE-NUCLEOTIDE AMIDOHYDROLASE PNCC"/>
    <property type="match status" value="1"/>
</dbReference>
<dbReference type="InterPro" id="IPR036653">
    <property type="entry name" value="CinA-like_C"/>
</dbReference>
<dbReference type="NCBIfam" id="TIGR00200">
    <property type="entry name" value="cinA_nterm"/>
    <property type="match status" value="1"/>
</dbReference>
<dbReference type="CDD" id="cd00885">
    <property type="entry name" value="cinA"/>
    <property type="match status" value="1"/>
</dbReference>
<organism evidence="3 4">
    <name type="scientific">Ructibacterium gallinarum</name>
    <dbReference type="NCBI Taxonomy" id="2779355"/>
    <lineage>
        <taxon>Bacteria</taxon>
        <taxon>Bacillati</taxon>
        <taxon>Bacillota</taxon>
        <taxon>Clostridia</taxon>
        <taxon>Eubacteriales</taxon>
        <taxon>Oscillospiraceae</taxon>
        <taxon>Ructibacterium</taxon>
    </lineage>
</organism>
<dbReference type="Gene3D" id="3.40.980.10">
    <property type="entry name" value="MoaB/Mog-like domain"/>
    <property type="match status" value="1"/>
</dbReference>
<dbReference type="Pfam" id="PF00994">
    <property type="entry name" value="MoCF_biosynth"/>
    <property type="match status" value="1"/>
</dbReference>
<comment type="caution">
    <text evidence="3">The sequence shown here is derived from an EMBL/GenBank/DDBJ whole genome shotgun (WGS) entry which is preliminary data.</text>
</comment>